<protein>
    <submittedName>
        <fullName evidence="2">Uncharacterized protein</fullName>
    </submittedName>
</protein>
<dbReference type="OrthoDB" id="5866503at2759"/>
<keyword evidence="3" id="KW-1185">Reference proteome</keyword>
<dbReference type="EMBL" id="KZ269991">
    <property type="protein sequence ID" value="OZC09777.1"/>
    <property type="molecule type" value="Genomic_DNA"/>
</dbReference>
<evidence type="ECO:0000313" key="2">
    <source>
        <dbReference type="EMBL" id="OZC09777.1"/>
    </source>
</evidence>
<organism evidence="2 3">
    <name type="scientific">Onchocerca flexuosa</name>
    <dbReference type="NCBI Taxonomy" id="387005"/>
    <lineage>
        <taxon>Eukaryota</taxon>
        <taxon>Metazoa</taxon>
        <taxon>Ecdysozoa</taxon>
        <taxon>Nematoda</taxon>
        <taxon>Chromadorea</taxon>
        <taxon>Rhabditida</taxon>
        <taxon>Spirurina</taxon>
        <taxon>Spiruromorpha</taxon>
        <taxon>Filarioidea</taxon>
        <taxon>Onchocercidae</taxon>
        <taxon>Onchocerca</taxon>
    </lineage>
</organism>
<gene>
    <name evidence="2" type="ORF">X798_03180</name>
</gene>
<dbReference type="Proteomes" id="UP000242913">
    <property type="component" value="Unassembled WGS sequence"/>
</dbReference>
<accession>A0A238BWS9</accession>
<feature type="non-terminal residue" evidence="2">
    <location>
        <position position="112"/>
    </location>
</feature>
<feature type="region of interest" description="Disordered" evidence="1">
    <location>
        <begin position="53"/>
        <end position="74"/>
    </location>
</feature>
<evidence type="ECO:0000313" key="3">
    <source>
        <dbReference type="Proteomes" id="UP000242913"/>
    </source>
</evidence>
<evidence type="ECO:0000256" key="1">
    <source>
        <dbReference type="SAM" id="MobiDB-lite"/>
    </source>
</evidence>
<proteinExistence type="predicted"/>
<feature type="compositionally biased region" description="Basic and acidic residues" evidence="1">
    <location>
        <begin position="54"/>
        <end position="64"/>
    </location>
</feature>
<reference evidence="2 3" key="1">
    <citation type="submission" date="2015-12" db="EMBL/GenBank/DDBJ databases">
        <title>Draft genome of the nematode, Onchocerca flexuosa.</title>
        <authorList>
            <person name="Mitreva M."/>
        </authorList>
    </citation>
    <scope>NUCLEOTIDE SEQUENCE [LARGE SCALE GENOMIC DNA]</scope>
    <source>
        <strain evidence="2">Red Deer</strain>
    </source>
</reference>
<name>A0A238BWS9_9BILA</name>
<dbReference type="AlphaFoldDB" id="A0A238BWS9"/>
<sequence>MWDRLMCCNTILPSELIVKRQLMRSAAINLFESKLLKILRMQDRGDALNGRIVQLREDNKRQKENTPSNSARSKPDVLLIRPRWAKIERICWDPKDGELYLSRMKPEETLVE</sequence>